<dbReference type="SUPFAM" id="SSF69742">
    <property type="entry name" value="Glutamyl tRNA-reductase catalytic, N-terminal domain"/>
    <property type="match status" value="1"/>
</dbReference>
<dbReference type="InterPro" id="IPR036453">
    <property type="entry name" value="GluRdtase_dimer_dom_sf"/>
</dbReference>
<dbReference type="FunFam" id="3.40.50.720:FF:000031">
    <property type="entry name" value="Glutamyl-tRNA reductase"/>
    <property type="match status" value="1"/>
</dbReference>
<evidence type="ECO:0000313" key="19">
    <source>
        <dbReference type="Proteomes" id="UP000304864"/>
    </source>
</evidence>
<dbReference type="PANTHER" id="PTHR43013:SF1">
    <property type="entry name" value="GLUTAMYL-TRNA REDUCTASE"/>
    <property type="match status" value="1"/>
</dbReference>
<protein>
    <recommendedName>
        <fullName evidence="8 9">Glutamyl-tRNA reductase</fullName>
        <shortName evidence="9">GluTR</shortName>
        <ecNumber evidence="3 9">1.2.1.70</ecNumber>
    </recommendedName>
</protein>
<dbReference type="PANTHER" id="PTHR43013">
    <property type="entry name" value="GLUTAMYL-TRNA REDUCTASE"/>
    <property type="match status" value="1"/>
</dbReference>
<dbReference type="InterPro" id="IPR006151">
    <property type="entry name" value="Shikm_DH/Glu-tRNA_Rdtase"/>
</dbReference>
<dbReference type="EC" id="1.2.1.70" evidence="3 9"/>
<dbReference type="AlphaFoldDB" id="A0A4P9K3N3"/>
<dbReference type="GO" id="GO:0008883">
    <property type="term" value="F:glutamyl-tRNA reductase activity"/>
    <property type="evidence" value="ECO:0007669"/>
    <property type="project" value="UniProtKB-UniRule"/>
</dbReference>
<dbReference type="InterPro" id="IPR036291">
    <property type="entry name" value="NAD(P)-bd_dom_sf"/>
</dbReference>
<dbReference type="InterPro" id="IPR000343">
    <property type="entry name" value="4pyrrol_synth_GluRdtase"/>
</dbReference>
<evidence type="ECO:0000256" key="3">
    <source>
        <dbReference type="ARBA" id="ARBA00012970"/>
    </source>
</evidence>
<name>A0A4P9K3N3_9GAMM</name>
<dbReference type="InterPro" id="IPR015896">
    <property type="entry name" value="4pyrrol_synth_GluRdtase_dimer"/>
</dbReference>
<dbReference type="SUPFAM" id="SSF51735">
    <property type="entry name" value="NAD(P)-binding Rossmann-fold domains"/>
    <property type="match status" value="1"/>
</dbReference>
<dbReference type="Gene3D" id="3.40.50.720">
    <property type="entry name" value="NAD(P)-binding Rossmann-like Domain"/>
    <property type="match status" value="1"/>
</dbReference>
<feature type="binding site" evidence="9 11">
    <location>
        <begin position="113"/>
        <end position="115"/>
    </location>
    <ligand>
        <name>substrate</name>
    </ligand>
</feature>
<dbReference type="FunFam" id="3.30.460.30:FF:000001">
    <property type="entry name" value="Glutamyl-tRNA reductase"/>
    <property type="match status" value="1"/>
</dbReference>
<evidence type="ECO:0000313" key="18">
    <source>
        <dbReference type="EMBL" id="QCU89502.1"/>
    </source>
</evidence>
<dbReference type="Pfam" id="PF00745">
    <property type="entry name" value="GlutR_dimer"/>
    <property type="match status" value="1"/>
</dbReference>
<evidence type="ECO:0000256" key="8">
    <source>
        <dbReference type="ARBA" id="ARBA00068659"/>
    </source>
</evidence>
<feature type="active site" description="Nucleophile" evidence="9 10">
    <location>
        <position position="50"/>
    </location>
</feature>
<comment type="function">
    <text evidence="9">Catalyzes the NADPH-dependent reduction of glutamyl-tRNA(Glu) to glutamate 1-semialdehyde (GSA).</text>
</comment>
<dbReference type="NCBIfam" id="TIGR01035">
    <property type="entry name" value="hemA"/>
    <property type="match status" value="1"/>
</dbReference>
<dbReference type="Proteomes" id="UP000304864">
    <property type="component" value="Chromosome"/>
</dbReference>
<gene>
    <name evidence="9" type="primary">hemA</name>
    <name evidence="18" type="ORF">FE785_02040</name>
</gene>
<organism evidence="18 19">
    <name type="scientific">Thiomicrorhabdus sediminis</name>
    <dbReference type="NCBI Taxonomy" id="2580412"/>
    <lineage>
        <taxon>Bacteria</taxon>
        <taxon>Pseudomonadati</taxon>
        <taxon>Pseudomonadota</taxon>
        <taxon>Gammaproteobacteria</taxon>
        <taxon>Thiotrichales</taxon>
        <taxon>Piscirickettsiaceae</taxon>
        <taxon>Thiomicrorhabdus</taxon>
    </lineage>
</organism>
<comment type="miscellaneous">
    <text evidence="9">During catalysis, the active site Cys acts as a nucleophile attacking the alpha-carbonyl group of tRNA-bound glutamate with the formation of a thioester intermediate between enzyme and glutamate, and the concomitant release of tRNA(Glu). The thioester intermediate is finally reduced by direct hydride transfer from NADPH, to form the product GSA.</text>
</comment>
<dbReference type="Pfam" id="PF05201">
    <property type="entry name" value="GlutR_N"/>
    <property type="match status" value="1"/>
</dbReference>
<keyword evidence="5 9" id="KW-0560">Oxidoreductase</keyword>
<evidence type="ECO:0000259" key="17">
    <source>
        <dbReference type="Pfam" id="PF05201"/>
    </source>
</evidence>
<dbReference type="RefSeq" id="WP_138563922.1">
    <property type="nucleotide sequence ID" value="NZ_CP040602.1"/>
</dbReference>
<reference evidence="18 19" key="1">
    <citation type="submission" date="2019-05" db="EMBL/GenBank/DDBJ databases">
        <title>Thiomicrorhabdus sediminis sp. nov, a novel sulfur-oxidizing bacterium isolated from coastal sediment.</title>
        <authorList>
            <person name="Liu X."/>
        </authorList>
    </citation>
    <scope>NUCLEOTIDE SEQUENCE [LARGE SCALE GENOMIC DNA]</scope>
    <source>
        <strain evidence="18 19">G1</strain>
    </source>
</reference>
<dbReference type="SUPFAM" id="SSF69075">
    <property type="entry name" value="Glutamyl tRNA-reductase dimerization domain"/>
    <property type="match status" value="1"/>
</dbReference>
<dbReference type="KEGG" id="thig:FE785_02040"/>
<dbReference type="InterPro" id="IPR036343">
    <property type="entry name" value="GluRdtase_N_sf"/>
</dbReference>
<dbReference type="Pfam" id="PF01488">
    <property type="entry name" value="Shikimate_DH"/>
    <property type="match status" value="1"/>
</dbReference>
<proteinExistence type="inferred from homology"/>
<feature type="binding site" evidence="9 12">
    <location>
        <begin position="188"/>
        <end position="193"/>
    </location>
    <ligand>
        <name>NADP(+)</name>
        <dbReference type="ChEBI" id="CHEBI:58349"/>
    </ligand>
</feature>
<dbReference type="Gene3D" id="3.30.460.30">
    <property type="entry name" value="Glutamyl-tRNA reductase, N-terminal domain"/>
    <property type="match status" value="1"/>
</dbReference>
<dbReference type="UniPathway" id="UPA00251">
    <property type="reaction ID" value="UER00316"/>
</dbReference>
<evidence type="ECO:0000256" key="14">
    <source>
        <dbReference type="RuleBase" id="RU000584"/>
    </source>
</evidence>
<evidence type="ECO:0000256" key="2">
    <source>
        <dbReference type="ARBA" id="ARBA00005916"/>
    </source>
</evidence>
<comment type="similarity">
    <text evidence="2 9 14">Belongs to the glutamyl-tRNA reductase family.</text>
</comment>
<evidence type="ECO:0000256" key="7">
    <source>
        <dbReference type="ARBA" id="ARBA00047464"/>
    </source>
</evidence>
<dbReference type="InterPro" id="IPR015895">
    <property type="entry name" value="4pyrrol_synth_GluRdtase_N"/>
</dbReference>
<feature type="binding site" evidence="9 11">
    <location>
        <begin position="49"/>
        <end position="52"/>
    </location>
    <ligand>
        <name>substrate</name>
    </ligand>
</feature>
<keyword evidence="4 9" id="KW-0521">NADP</keyword>
<dbReference type="HAMAP" id="MF_00087">
    <property type="entry name" value="Glu_tRNA_reductase"/>
    <property type="match status" value="1"/>
</dbReference>
<comment type="subunit">
    <text evidence="9">Homodimer.</text>
</comment>
<evidence type="ECO:0000256" key="6">
    <source>
        <dbReference type="ARBA" id="ARBA00023244"/>
    </source>
</evidence>
<dbReference type="CDD" id="cd05213">
    <property type="entry name" value="NAD_bind_Glutamyl_tRNA_reduct"/>
    <property type="match status" value="1"/>
</dbReference>
<dbReference type="OrthoDB" id="110209at2"/>
<feature type="binding site" evidence="9 11">
    <location>
        <position position="108"/>
    </location>
    <ligand>
        <name>substrate</name>
    </ligand>
</feature>
<dbReference type="GO" id="GO:0050661">
    <property type="term" value="F:NADP binding"/>
    <property type="evidence" value="ECO:0007669"/>
    <property type="project" value="InterPro"/>
</dbReference>
<evidence type="ECO:0000256" key="4">
    <source>
        <dbReference type="ARBA" id="ARBA00022857"/>
    </source>
</evidence>
<feature type="domain" description="Tetrapyrrole biosynthesis glutamyl-tRNA reductase dimerisation" evidence="15">
    <location>
        <begin position="319"/>
        <end position="414"/>
    </location>
</feature>
<evidence type="ECO:0000259" key="15">
    <source>
        <dbReference type="Pfam" id="PF00745"/>
    </source>
</evidence>
<keyword evidence="6 9" id="KW-0627">Porphyrin biosynthesis</keyword>
<comment type="catalytic activity">
    <reaction evidence="7 9 14">
        <text>(S)-4-amino-5-oxopentanoate + tRNA(Glu) + NADP(+) = L-glutamyl-tRNA(Glu) + NADPH + H(+)</text>
        <dbReference type="Rhea" id="RHEA:12344"/>
        <dbReference type="Rhea" id="RHEA-COMP:9663"/>
        <dbReference type="Rhea" id="RHEA-COMP:9680"/>
        <dbReference type="ChEBI" id="CHEBI:15378"/>
        <dbReference type="ChEBI" id="CHEBI:57501"/>
        <dbReference type="ChEBI" id="CHEBI:57783"/>
        <dbReference type="ChEBI" id="CHEBI:58349"/>
        <dbReference type="ChEBI" id="CHEBI:78442"/>
        <dbReference type="ChEBI" id="CHEBI:78520"/>
        <dbReference type="EC" id="1.2.1.70"/>
    </reaction>
</comment>
<dbReference type="PIRSF" id="PIRSF000445">
    <property type="entry name" value="4pyrrol_synth_GluRdtase"/>
    <property type="match status" value="1"/>
</dbReference>
<accession>A0A4P9K3N3</accession>
<comment type="pathway">
    <text evidence="1 9 14">Porphyrin-containing compound metabolism; protoporphyrin-IX biosynthesis; 5-aminolevulinate from L-glutamyl-tRNA(Glu): step 1/2.</text>
</comment>
<feature type="site" description="Important for activity" evidence="9 13">
    <location>
        <position position="98"/>
    </location>
</feature>
<feature type="domain" description="Quinate/shikimate 5-dehydrogenase/glutamyl-tRNA reductase" evidence="16">
    <location>
        <begin position="171"/>
        <end position="305"/>
    </location>
</feature>
<evidence type="ECO:0000256" key="11">
    <source>
        <dbReference type="PIRSR" id="PIRSR000445-2"/>
    </source>
</evidence>
<evidence type="ECO:0000256" key="12">
    <source>
        <dbReference type="PIRSR" id="PIRSR000445-3"/>
    </source>
</evidence>
<keyword evidence="19" id="KW-1185">Reference proteome</keyword>
<comment type="domain">
    <text evidence="9">Possesses an unusual extended V-shaped dimeric structure with each monomer consisting of three distinct domains arranged along a curved 'spinal' alpha-helix. The N-terminal catalytic domain specifically recognizes the glutamate moiety of the substrate. The second domain is the NADPH-binding domain, and the third C-terminal domain is responsible for dimerization.</text>
</comment>
<evidence type="ECO:0000256" key="9">
    <source>
        <dbReference type="HAMAP-Rule" id="MF_00087"/>
    </source>
</evidence>
<feature type="domain" description="Glutamyl-tRNA reductase N-terminal" evidence="17">
    <location>
        <begin position="6"/>
        <end position="155"/>
    </location>
</feature>
<dbReference type="EMBL" id="CP040602">
    <property type="protein sequence ID" value="QCU89502.1"/>
    <property type="molecule type" value="Genomic_DNA"/>
</dbReference>
<evidence type="ECO:0000259" key="16">
    <source>
        <dbReference type="Pfam" id="PF01488"/>
    </source>
</evidence>
<feature type="binding site" evidence="9 11">
    <location>
        <position position="119"/>
    </location>
    <ligand>
        <name>substrate</name>
    </ligand>
</feature>
<dbReference type="GO" id="GO:0019353">
    <property type="term" value="P:protoporphyrinogen IX biosynthetic process from glutamate"/>
    <property type="evidence" value="ECO:0007669"/>
    <property type="project" value="TreeGrafter"/>
</dbReference>
<evidence type="ECO:0000256" key="10">
    <source>
        <dbReference type="PIRSR" id="PIRSR000445-1"/>
    </source>
</evidence>
<sequence>MKLCTLGVNHETAPVNIRETVSFSADDAHKAIEQLKSQALVSECVILSTCNRTELYCVLKEEQCQQQLQNWLHQFFELQDNSLLPFLYSHQDLDAVKHIMRVASGLNSLVLGEPQIFGQIKDAYNLAHKNTSIHHVMEPLFQHIFKTVKQVRTDTAIGNSPISVAFSAVSLAKQFFGDLSEQTALLLGAGETIELVARHLKESHIGNIIIANRTFERAHKLAEEVSGYGIQLNEIDKHLHEADIVIGSTGSPHAILNKTSVEAAIKQRKNSPMFMVDIAVPRDIEATVGDLDNVYLYTVDDLQEIIASNKQSRQNAALEAEKIINMQAEHFLAQQQAEQQSKPLIQQYRQQAMDIKQHALEHALHQLEQGVDGEEIIKRLANQLTNRLIHAPSKQLNHAGLQGDQALIDAAKTLLICDEMHEKRSEHHSENGPAAES</sequence>
<evidence type="ECO:0000256" key="1">
    <source>
        <dbReference type="ARBA" id="ARBA00005059"/>
    </source>
</evidence>
<evidence type="ECO:0000256" key="13">
    <source>
        <dbReference type="PIRSR" id="PIRSR000445-4"/>
    </source>
</evidence>
<evidence type="ECO:0000256" key="5">
    <source>
        <dbReference type="ARBA" id="ARBA00023002"/>
    </source>
</evidence>